<evidence type="ECO:0000256" key="2">
    <source>
        <dbReference type="PIRSR" id="PIRSR001220-2"/>
    </source>
</evidence>
<proteinExistence type="predicted"/>
<dbReference type="Proteomes" id="UP000604381">
    <property type="component" value="Unassembled WGS sequence"/>
</dbReference>
<feature type="binding site" evidence="2">
    <location>
        <position position="60"/>
    </location>
    <ligand>
        <name>substrate</name>
    </ligand>
</feature>
<dbReference type="InterPro" id="IPR036152">
    <property type="entry name" value="Asp/glu_Ase-like_sf"/>
</dbReference>
<dbReference type="EMBL" id="JADHEI010000053">
    <property type="protein sequence ID" value="MBF2735840.1"/>
    <property type="molecule type" value="Genomic_DNA"/>
</dbReference>
<keyword evidence="6" id="KW-1185">Reference proteome</keyword>
<protein>
    <submittedName>
        <fullName evidence="5">Asparaginase</fullName>
    </submittedName>
</protein>
<dbReference type="InterPro" id="IPR037152">
    <property type="entry name" value="L-asparaginase_N_sf"/>
</dbReference>
<dbReference type="InterPro" id="IPR027474">
    <property type="entry name" value="L-asparaginase_N"/>
</dbReference>
<dbReference type="PIRSF" id="PIRSF001220">
    <property type="entry name" value="L-ASNase_gatD"/>
    <property type="match status" value="1"/>
</dbReference>
<gene>
    <name evidence="5" type="ORF">ISN26_07215</name>
</gene>
<dbReference type="PANTHER" id="PTHR11707">
    <property type="entry name" value="L-ASPARAGINASE"/>
    <property type="match status" value="1"/>
</dbReference>
<dbReference type="AlphaFoldDB" id="A0A930UDE1"/>
<evidence type="ECO:0000259" key="4">
    <source>
        <dbReference type="Pfam" id="PF00710"/>
    </source>
</evidence>
<feature type="active site" description="O-isoaspartyl threonine intermediate" evidence="1">
    <location>
        <position position="19"/>
    </location>
</feature>
<dbReference type="Pfam" id="PF00710">
    <property type="entry name" value="Asparaginase"/>
    <property type="match status" value="1"/>
</dbReference>
<feature type="binding site" evidence="2">
    <location>
        <begin position="89"/>
        <end position="90"/>
    </location>
    <ligand>
        <name>substrate</name>
    </ligand>
</feature>
<name>A0A930UDE1_9GAMM</name>
<dbReference type="PROSITE" id="PS51732">
    <property type="entry name" value="ASN_GLN_ASE_3"/>
    <property type="match status" value="1"/>
</dbReference>
<dbReference type="PANTHER" id="PTHR11707:SF28">
    <property type="entry name" value="60 KDA LYSOPHOSPHOLIPASE"/>
    <property type="match status" value="1"/>
</dbReference>
<dbReference type="PROSITE" id="PS00917">
    <property type="entry name" value="ASN_GLN_ASE_2"/>
    <property type="match status" value="1"/>
</dbReference>
<dbReference type="PIRSF" id="PIRSF500176">
    <property type="entry name" value="L_ASNase"/>
    <property type="match status" value="1"/>
</dbReference>
<evidence type="ECO:0000256" key="3">
    <source>
        <dbReference type="PROSITE-ProRule" id="PRU10100"/>
    </source>
</evidence>
<evidence type="ECO:0000313" key="6">
    <source>
        <dbReference type="Proteomes" id="UP000604381"/>
    </source>
</evidence>
<dbReference type="InterPro" id="IPR006034">
    <property type="entry name" value="Asparaginase/glutaminase-like"/>
</dbReference>
<dbReference type="SUPFAM" id="SSF53774">
    <property type="entry name" value="Glutaminase/Asparaginase"/>
    <property type="match status" value="1"/>
</dbReference>
<evidence type="ECO:0000313" key="5">
    <source>
        <dbReference type="EMBL" id="MBF2735840.1"/>
    </source>
</evidence>
<accession>A0A930UDE1</accession>
<feature type="active site" evidence="3">
    <location>
        <position position="89"/>
    </location>
</feature>
<dbReference type="Gene3D" id="3.40.50.1170">
    <property type="entry name" value="L-asparaginase, N-terminal domain"/>
    <property type="match status" value="1"/>
</dbReference>
<sequence>MAEAARATGGLLLLCCGGTFDKSRFTRSGKFVCGDPAARLLLKEAGVARVELVSVLKKDSLDMDDADRELVAAKLLAARQRAAVVVHGTDTMVETALHLAQRLGPEPRQTVVLTGAMRPAVFAGSDAAFNLGYACACAQLRPPGAWIAMHGRCWPAARVRKDRGRLRFTARRPRRA</sequence>
<comment type="caution">
    <text evidence="5">The sequence shown here is derived from an EMBL/GenBank/DDBJ whole genome shotgun (WGS) entry which is preliminary data.</text>
</comment>
<evidence type="ECO:0000256" key="1">
    <source>
        <dbReference type="PIRSR" id="PIRSR001220-1"/>
    </source>
</evidence>
<dbReference type="InterPro" id="IPR027475">
    <property type="entry name" value="Asparaginase/glutaminase_AS2"/>
</dbReference>
<feature type="domain" description="L-asparaginase N-terminal" evidence="4">
    <location>
        <begin position="11"/>
        <end position="161"/>
    </location>
</feature>
<organism evidence="5 6">
    <name type="scientific">Candidatus Amphirhobacter heronislandensis</name>
    <dbReference type="NCBI Taxonomy" id="1732024"/>
    <lineage>
        <taxon>Bacteria</taxon>
        <taxon>Pseudomonadati</taxon>
        <taxon>Pseudomonadota</taxon>
        <taxon>Gammaproteobacteria</taxon>
        <taxon>Candidatus Tethybacterales</taxon>
        <taxon>Candidatus Tethybacteraceae</taxon>
        <taxon>Candidatus Amphirhobacter</taxon>
    </lineage>
</organism>
<dbReference type="GO" id="GO:0004067">
    <property type="term" value="F:asparaginase activity"/>
    <property type="evidence" value="ECO:0007669"/>
    <property type="project" value="UniProtKB-UniRule"/>
</dbReference>
<reference evidence="5" key="1">
    <citation type="submission" date="2020-10" db="EMBL/GenBank/DDBJ databases">
        <title>An improved Amphimedon queenslandica hologenome assembly reveals how three proteobacterial symbionts can extend the metabolic phenotypic of their marine sponge host.</title>
        <authorList>
            <person name="Degnan B."/>
            <person name="Degnan S."/>
            <person name="Xiang X."/>
        </authorList>
    </citation>
    <scope>NUCLEOTIDE SEQUENCE</scope>
    <source>
        <strain evidence="5">AqS2</strain>
    </source>
</reference>